<evidence type="ECO:0000313" key="2">
    <source>
        <dbReference type="Proteomes" id="UP000236291"/>
    </source>
</evidence>
<comment type="caution">
    <text evidence="1">The sequence shown here is derived from an EMBL/GenBank/DDBJ whole genome shotgun (WGS) entry which is preliminary data.</text>
</comment>
<name>A0A2K3JRS0_TRIPR</name>
<sequence length="93" mass="10726">MFERLISDSEEPLYNGCTKFSRLSAVLKLYNLKVANGWTDKSFTDLLILLKDMLPENNVLPSRTYEAKRMLCSIGMSYEKIHACPNDCVLFRN</sequence>
<feature type="non-terminal residue" evidence="1">
    <location>
        <position position="93"/>
    </location>
</feature>
<evidence type="ECO:0000313" key="1">
    <source>
        <dbReference type="EMBL" id="PNX56743.1"/>
    </source>
</evidence>
<organism evidence="1 2">
    <name type="scientific">Trifolium pratense</name>
    <name type="common">Red clover</name>
    <dbReference type="NCBI Taxonomy" id="57577"/>
    <lineage>
        <taxon>Eukaryota</taxon>
        <taxon>Viridiplantae</taxon>
        <taxon>Streptophyta</taxon>
        <taxon>Embryophyta</taxon>
        <taxon>Tracheophyta</taxon>
        <taxon>Spermatophyta</taxon>
        <taxon>Magnoliopsida</taxon>
        <taxon>eudicotyledons</taxon>
        <taxon>Gunneridae</taxon>
        <taxon>Pentapetalae</taxon>
        <taxon>rosids</taxon>
        <taxon>fabids</taxon>
        <taxon>Fabales</taxon>
        <taxon>Fabaceae</taxon>
        <taxon>Papilionoideae</taxon>
        <taxon>50 kb inversion clade</taxon>
        <taxon>NPAAA clade</taxon>
        <taxon>Hologalegina</taxon>
        <taxon>IRL clade</taxon>
        <taxon>Trifolieae</taxon>
        <taxon>Trifolium</taxon>
    </lineage>
</organism>
<dbReference type="Proteomes" id="UP000236291">
    <property type="component" value="Unassembled WGS sequence"/>
</dbReference>
<dbReference type="PANTHER" id="PTHR10775">
    <property type="entry name" value="OS08G0208400 PROTEIN"/>
    <property type="match status" value="1"/>
</dbReference>
<accession>A0A2K3JRS0</accession>
<protein>
    <recommendedName>
        <fullName evidence="3">Transposase</fullName>
    </recommendedName>
</protein>
<proteinExistence type="predicted"/>
<reference evidence="1 2" key="1">
    <citation type="journal article" date="2014" name="Am. J. Bot.">
        <title>Genome assembly and annotation for red clover (Trifolium pratense; Fabaceae).</title>
        <authorList>
            <person name="Istvanek J."/>
            <person name="Jaros M."/>
            <person name="Krenek A."/>
            <person name="Repkova J."/>
        </authorList>
    </citation>
    <scope>NUCLEOTIDE SEQUENCE [LARGE SCALE GENOMIC DNA]</scope>
    <source>
        <strain evidence="2">cv. Tatra</strain>
        <tissue evidence="1">Young leaves</tissue>
    </source>
</reference>
<dbReference type="PANTHER" id="PTHR10775:SF180">
    <property type="entry name" value="TRANSPOSON, EN_SPM-LIKE, TRANSPOSASE-ASSOCIATED DOMAIN PROTEIN-RELATED"/>
    <property type="match status" value="1"/>
</dbReference>
<dbReference type="STRING" id="57577.A0A2K3JRS0"/>
<dbReference type="EMBL" id="ASHM01120729">
    <property type="protein sequence ID" value="PNX56743.1"/>
    <property type="molecule type" value="Genomic_DNA"/>
</dbReference>
<reference evidence="1 2" key="2">
    <citation type="journal article" date="2017" name="Front. Plant Sci.">
        <title>Gene Classification and Mining of Molecular Markers Useful in Red Clover (Trifolium pratense) Breeding.</title>
        <authorList>
            <person name="Istvanek J."/>
            <person name="Dluhosova J."/>
            <person name="Dluhos P."/>
            <person name="Patkova L."/>
            <person name="Nedelnik J."/>
            <person name="Repkova J."/>
        </authorList>
    </citation>
    <scope>NUCLEOTIDE SEQUENCE [LARGE SCALE GENOMIC DNA]</scope>
    <source>
        <strain evidence="2">cv. Tatra</strain>
        <tissue evidence="1">Young leaves</tissue>
    </source>
</reference>
<gene>
    <name evidence="1" type="ORF">L195_g058357</name>
</gene>
<evidence type="ECO:0008006" key="3">
    <source>
        <dbReference type="Google" id="ProtNLM"/>
    </source>
</evidence>
<dbReference type="AlphaFoldDB" id="A0A2K3JRS0"/>